<evidence type="ECO:0000256" key="6">
    <source>
        <dbReference type="HAMAP-Rule" id="MF_00227"/>
    </source>
</evidence>
<evidence type="ECO:0000256" key="7">
    <source>
        <dbReference type="NCBIfam" id="TIGR00188"/>
    </source>
</evidence>
<dbReference type="GO" id="GO:0004526">
    <property type="term" value="F:ribonuclease P activity"/>
    <property type="evidence" value="ECO:0007669"/>
    <property type="project" value="UniProtKB-UniRule"/>
</dbReference>
<dbReference type="EC" id="3.1.26.5" evidence="6 7"/>
<dbReference type="GO" id="GO:0001682">
    <property type="term" value="P:tRNA 5'-leader removal"/>
    <property type="evidence" value="ECO:0007669"/>
    <property type="project" value="UniProtKB-UniRule"/>
</dbReference>
<dbReference type="Pfam" id="PF00825">
    <property type="entry name" value="Ribonuclease_P"/>
    <property type="match status" value="1"/>
</dbReference>
<evidence type="ECO:0000313" key="9">
    <source>
        <dbReference type="Proteomes" id="UP000195667"/>
    </source>
</evidence>
<name>A0A1R4HHU3_9GAMM</name>
<evidence type="ECO:0000256" key="3">
    <source>
        <dbReference type="ARBA" id="ARBA00022759"/>
    </source>
</evidence>
<keyword evidence="3 6" id="KW-0255">Endonuclease</keyword>
<dbReference type="RefSeq" id="WP_087144946.1">
    <property type="nucleotide sequence ID" value="NZ_FUKI01000158.1"/>
</dbReference>
<dbReference type="GO" id="GO:0030677">
    <property type="term" value="C:ribonuclease P complex"/>
    <property type="evidence" value="ECO:0007669"/>
    <property type="project" value="TreeGrafter"/>
</dbReference>
<keyword evidence="2 6" id="KW-0540">Nuclease</keyword>
<gene>
    <name evidence="6 8" type="primary">rnpA</name>
    <name evidence="8" type="ORF">CRENPOLYSF1_790007</name>
</gene>
<comment type="similarity">
    <text evidence="6">Belongs to the RnpA family.</text>
</comment>
<proteinExistence type="inferred from homology"/>
<accession>A0A1R4HHU3</accession>
<dbReference type="InterPro" id="IPR020568">
    <property type="entry name" value="Ribosomal_Su5_D2-typ_SF"/>
</dbReference>
<evidence type="ECO:0000256" key="2">
    <source>
        <dbReference type="ARBA" id="ARBA00022722"/>
    </source>
</evidence>
<dbReference type="PANTHER" id="PTHR33992:SF1">
    <property type="entry name" value="RIBONUCLEASE P PROTEIN COMPONENT"/>
    <property type="match status" value="1"/>
</dbReference>
<comment type="function">
    <text evidence="6">RNaseP catalyzes the removal of the 5'-leader sequence from pre-tRNA to produce the mature 5'-terminus. It can also cleave other RNA substrates such as 4.5S RNA. The protein component plays an auxiliary but essential role in vivo by binding to the 5'-leader sequence and broadening the substrate specificity of the ribozyme.</text>
</comment>
<comment type="subunit">
    <text evidence="6">Consists of a catalytic RNA component (M1 or rnpB) and a protein subunit.</text>
</comment>
<comment type="catalytic activity">
    <reaction evidence="6">
        <text>Endonucleolytic cleavage of RNA, removing 5'-extranucleotides from tRNA precursor.</text>
        <dbReference type="EC" id="3.1.26.5"/>
    </reaction>
</comment>
<evidence type="ECO:0000256" key="1">
    <source>
        <dbReference type="ARBA" id="ARBA00022694"/>
    </source>
</evidence>
<dbReference type="GO" id="GO:0000049">
    <property type="term" value="F:tRNA binding"/>
    <property type="evidence" value="ECO:0007669"/>
    <property type="project" value="UniProtKB-UniRule"/>
</dbReference>
<dbReference type="GO" id="GO:0042781">
    <property type="term" value="F:3'-tRNA processing endoribonuclease activity"/>
    <property type="evidence" value="ECO:0007669"/>
    <property type="project" value="TreeGrafter"/>
</dbReference>
<sequence length="120" mass="13848">MESNFDFPSAFRLKKPAEFKNVFANPVKSSDQYFTLLAIKNNFDYPRLGLAIAKKNIKKAVYRNIIKRTIRESFRIQQSLGCMDVVVLAKRDAVDVPLELLRKSLEKHWLKLVIRCASSS</sequence>
<dbReference type="HAMAP" id="MF_00227">
    <property type="entry name" value="RNase_P"/>
    <property type="match status" value="1"/>
</dbReference>
<dbReference type="AlphaFoldDB" id="A0A1R4HHU3"/>
<keyword evidence="9" id="KW-1185">Reference proteome</keyword>
<dbReference type="InterPro" id="IPR014721">
    <property type="entry name" value="Ribsml_uS5_D2-typ_fold_subgr"/>
</dbReference>
<keyword evidence="1 6" id="KW-0819">tRNA processing</keyword>
<dbReference type="PANTHER" id="PTHR33992">
    <property type="entry name" value="RIBONUCLEASE P PROTEIN COMPONENT"/>
    <property type="match status" value="1"/>
</dbReference>
<dbReference type="Proteomes" id="UP000195667">
    <property type="component" value="Unassembled WGS sequence"/>
</dbReference>
<dbReference type="SUPFAM" id="SSF54211">
    <property type="entry name" value="Ribosomal protein S5 domain 2-like"/>
    <property type="match status" value="1"/>
</dbReference>
<dbReference type="Gene3D" id="3.30.230.10">
    <property type="match status" value="1"/>
</dbReference>
<protein>
    <recommendedName>
        <fullName evidence="6 7">Ribonuclease P protein component</fullName>
        <shortName evidence="6">RNase P protein</shortName>
        <shortName evidence="6">RNaseP protein</shortName>
        <ecNumber evidence="6 7">3.1.26.5</ecNumber>
    </recommendedName>
    <alternativeName>
        <fullName evidence="6">Protein C5</fullName>
    </alternativeName>
</protein>
<reference evidence="9" key="1">
    <citation type="submission" date="2017-02" db="EMBL/GenBank/DDBJ databases">
        <authorList>
            <person name="Daims H."/>
        </authorList>
    </citation>
    <scope>NUCLEOTIDE SEQUENCE [LARGE SCALE GENOMIC DNA]</scope>
</reference>
<dbReference type="InterPro" id="IPR000100">
    <property type="entry name" value="RNase_P"/>
</dbReference>
<evidence type="ECO:0000256" key="5">
    <source>
        <dbReference type="ARBA" id="ARBA00022884"/>
    </source>
</evidence>
<dbReference type="NCBIfam" id="TIGR00188">
    <property type="entry name" value="rnpA"/>
    <property type="match status" value="1"/>
</dbReference>
<dbReference type="OrthoDB" id="9796422at2"/>
<evidence type="ECO:0000313" key="8">
    <source>
        <dbReference type="EMBL" id="SJM95802.1"/>
    </source>
</evidence>
<evidence type="ECO:0000256" key="4">
    <source>
        <dbReference type="ARBA" id="ARBA00022801"/>
    </source>
</evidence>
<keyword evidence="5 6" id="KW-0694">RNA-binding</keyword>
<organism evidence="8 9">
    <name type="scientific">Crenothrix polyspora</name>
    <dbReference type="NCBI Taxonomy" id="360316"/>
    <lineage>
        <taxon>Bacteria</taxon>
        <taxon>Pseudomonadati</taxon>
        <taxon>Pseudomonadota</taxon>
        <taxon>Gammaproteobacteria</taxon>
        <taxon>Methylococcales</taxon>
        <taxon>Crenotrichaceae</taxon>
        <taxon>Crenothrix</taxon>
    </lineage>
</organism>
<keyword evidence="4 6" id="KW-0378">Hydrolase</keyword>
<dbReference type="EMBL" id="FUKI01000158">
    <property type="protein sequence ID" value="SJM95802.1"/>
    <property type="molecule type" value="Genomic_DNA"/>
</dbReference>